<keyword evidence="4" id="KW-0732">Signal</keyword>
<dbReference type="InterPro" id="IPR000618">
    <property type="entry name" value="Insect_cuticle"/>
</dbReference>
<dbReference type="PANTHER" id="PTHR12236:SF75">
    <property type="entry name" value="CUTICULAR PROTEIN 62BB, ISOFORM A"/>
    <property type="match status" value="1"/>
</dbReference>
<evidence type="ECO:0000256" key="2">
    <source>
        <dbReference type="PROSITE-ProRule" id="PRU00497"/>
    </source>
</evidence>
<dbReference type="Proteomes" id="UP000002320">
    <property type="component" value="Unassembled WGS sequence"/>
</dbReference>
<reference evidence="6" key="2">
    <citation type="submission" date="2021-02" db="UniProtKB">
        <authorList>
            <consortium name="EnsemblMetazoa"/>
        </authorList>
    </citation>
    <scope>IDENTIFICATION</scope>
    <source>
        <strain evidence="6">JHB</strain>
    </source>
</reference>
<dbReference type="OMA" id="NHHETRE"/>
<keyword evidence="7" id="KW-1185">Reference proteome</keyword>
<reference evidence="5" key="1">
    <citation type="submission" date="2007-03" db="EMBL/GenBank/DDBJ databases">
        <title>Annotation of Culex pipiens quinquefasciatus.</title>
        <authorList>
            <consortium name="The Broad Institute Genome Sequencing Platform"/>
            <person name="Atkinson P.W."/>
            <person name="Hemingway J."/>
            <person name="Christensen B.M."/>
            <person name="Higgs S."/>
            <person name="Kodira C."/>
            <person name="Hannick L."/>
            <person name="Megy K."/>
            <person name="O'Leary S."/>
            <person name="Pearson M."/>
            <person name="Haas B.J."/>
            <person name="Mauceli E."/>
            <person name="Wortman J.R."/>
            <person name="Lee N.H."/>
            <person name="Guigo R."/>
            <person name="Stanke M."/>
            <person name="Alvarado L."/>
            <person name="Amedeo P."/>
            <person name="Antoine C.H."/>
            <person name="Arensburger P."/>
            <person name="Bidwell S.L."/>
            <person name="Crawford M."/>
            <person name="Camaro F."/>
            <person name="Devon K."/>
            <person name="Engels R."/>
            <person name="Hammond M."/>
            <person name="Howarth C."/>
            <person name="Koehrsen M."/>
            <person name="Lawson D."/>
            <person name="Montgomery P."/>
            <person name="Nene V."/>
            <person name="Nusbaum C."/>
            <person name="Puiu D."/>
            <person name="Romero-Severson J."/>
            <person name="Severson D.W."/>
            <person name="Shumway M."/>
            <person name="Sisk P."/>
            <person name="Stolte C."/>
            <person name="Zeng Q."/>
            <person name="Eisenstadt E."/>
            <person name="Fraser-Liggett C."/>
            <person name="Strausberg R."/>
            <person name="Galagan J."/>
            <person name="Birren B."/>
            <person name="Collins F.H."/>
        </authorList>
    </citation>
    <scope>NUCLEOTIDE SEQUENCE [LARGE SCALE GENOMIC DNA]</scope>
    <source>
        <strain evidence="5">JHB</strain>
    </source>
</reference>
<feature type="signal peptide" evidence="4">
    <location>
        <begin position="1"/>
        <end position="17"/>
    </location>
</feature>
<dbReference type="InterPro" id="IPR031311">
    <property type="entry name" value="CHIT_BIND_RR_consensus"/>
</dbReference>
<feature type="chain" id="PRO_5014567319" description="Structural contituent of cuticle" evidence="4">
    <location>
        <begin position="18"/>
        <end position="199"/>
    </location>
</feature>
<name>B0XEC9_CULQU</name>
<sequence>MAFKFLILAAIITVASAASRPLGDRYDDRRWNRPQESRPQDDRDSSSSDSDYSYGYAIRDDWTGDWKSQHESRQGDRVRGQYRMMESDGTERIVDYSADDWNGFNAVVRHEPEWRQHPVRVVELRPLEQQQQVLRYQDRAATSDAHIALHSGPQPFFFLYHFSFYAYHYRFNGQYSSLSLFTSWLFIQVERPISRPGKE</sequence>
<dbReference type="eggNOG" id="ENOG502SSZY">
    <property type="taxonomic scope" value="Eukaryota"/>
</dbReference>
<evidence type="ECO:0000313" key="6">
    <source>
        <dbReference type="EnsemblMetazoa" id="CPIJ017736-PA"/>
    </source>
</evidence>
<dbReference type="AlphaFoldDB" id="B0XEC9"/>
<proteinExistence type="predicted"/>
<dbReference type="OrthoDB" id="7740217at2759"/>
<dbReference type="PANTHER" id="PTHR12236">
    <property type="entry name" value="STRUCTURAL CONTITUENT OF CUTICLE"/>
    <property type="match status" value="1"/>
</dbReference>
<dbReference type="GO" id="GO:0042302">
    <property type="term" value="F:structural constituent of cuticle"/>
    <property type="evidence" value="ECO:0007669"/>
    <property type="project" value="UniProtKB-UniRule"/>
</dbReference>
<dbReference type="GO" id="GO:0031012">
    <property type="term" value="C:extracellular matrix"/>
    <property type="evidence" value="ECO:0007669"/>
    <property type="project" value="TreeGrafter"/>
</dbReference>
<dbReference type="Pfam" id="PF00379">
    <property type="entry name" value="Chitin_bind_4"/>
    <property type="match status" value="1"/>
</dbReference>
<dbReference type="VEuPathDB" id="VectorBase:CQUJHB007953"/>
<dbReference type="EMBL" id="DS232820">
    <property type="protein sequence ID" value="EDS25903.1"/>
    <property type="molecule type" value="Genomic_DNA"/>
</dbReference>
<keyword evidence="1 2" id="KW-0193">Cuticle</keyword>
<organism>
    <name type="scientific">Culex quinquefasciatus</name>
    <name type="common">Southern house mosquito</name>
    <name type="synonym">Culex pungens</name>
    <dbReference type="NCBI Taxonomy" id="7176"/>
    <lineage>
        <taxon>Eukaryota</taxon>
        <taxon>Metazoa</taxon>
        <taxon>Ecdysozoa</taxon>
        <taxon>Arthropoda</taxon>
        <taxon>Hexapoda</taxon>
        <taxon>Insecta</taxon>
        <taxon>Pterygota</taxon>
        <taxon>Neoptera</taxon>
        <taxon>Endopterygota</taxon>
        <taxon>Diptera</taxon>
        <taxon>Nematocera</taxon>
        <taxon>Culicoidea</taxon>
        <taxon>Culicidae</taxon>
        <taxon>Culicinae</taxon>
        <taxon>Culicini</taxon>
        <taxon>Culex</taxon>
        <taxon>Culex</taxon>
    </lineage>
</organism>
<evidence type="ECO:0000256" key="1">
    <source>
        <dbReference type="ARBA" id="ARBA00022460"/>
    </source>
</evidence>
<dbReference type="VEuPathDB" id="VectorBase:CPIJ017736"/>
<gene>
    <name evidence="6" type="primary">6051584</name>
    <name evidence="5" type="ORF">CpipJ_CPIJ017736</name>
</gene>
<dbReference type="PRINTS" id="PR00947">
    <property type="entry name" value="CUTICLE"/>
</dbReference>
<evidence type="ECO:0008006" key="8">
    <source>
        <dbReference type="Google" id="ProtNLM"/>
    </source>
</evidence>
<dbReference type="HOGENOM" id="CLU_075165_5_0_1"/>
<dbReference type="PROSITE" id="PS51155">
    <property type="entry name" value="CHIT_BIND_RR_2"/>
    <property type="match status" value="1"/>
</dbReference>
<evidence type="ECO:0000313" key="5">
    <source>
        <dbReference type="EMBL" id="EDS25903.1"/>
    </source>
</evidence>
<dbReference type="InParanoid" id="B0XEC9"/>
<protein>
    <recommendedName>
        <fullName evidence="8">Structural contituent of cuticle</fullName>
    </recommendedName>
</protein>
<accession>B0XEC9</accession>
<dbReference type="EnsemblMetazoa" id="CPIJ017736-RA">
    <property type="protein sequence ID" value="CPIJ017736-PA"/>
    <property type="gene ID" value="CPIJ017736"/>
</dbReference>
<feature type="region of interest" description="Disordered" evidence="3">
    <location>
        <begin position="23"/>
        <end position="52"/>
    </location>
</feature>
<evidence type="ECO:0000313" key="7">
    <source>
        <dbReference type="Proteomes" id="UP000002320"/>
    </source>
</evidence>
<dbReference type="KEGG" id="cqu:CpipJ_CPIJ017736"/>
<dbReference type="PROSITE" id="PS00233">
    <property type="entry name" value="CHIT_BIND_RR_1"/>
    <property type="match status" value="1"/>
</dbReference>
<dbReference type="InterPro" id="IPR051217">
    <property type="entry name" value="Insect_Cuticle_Struc_Prot"/>
</dbReference>
<evidence type="ECO:0000256" key="3">
    <source>
        <dbReference type="SAM" id="MobiDB-lite"/>
    </source>
</evidence>
<feature type="compositionally biased region" description="Basic and acidic residues" evidence="3">
    <location>
        <begin position="23"/>
        <end position="46"/>
    </location>
</feature>
<dbReference type="GO" id="GO:0005615">
    <property type="term" value="C:extracellular space"/>
    <property type="evidence" value="ECO:0007669"/>
    <property type="project" value="TreeGrafter"/>
</dbReference>
<evidence type="ECO:0000256" key="4">
    <source>
        <dbReference type="SAM" id="SignalP"/>
    </source>
</evidence>